<gene>
    <name evidence="2" type="ORF">EZS27_031149</name>
</gene>
<feature type="transmembrane region" description="Helical" evidence="1">
    <location>
        <begin position="48"/>
        <end position="67"/>
    </location>
</feature>
<dbReference type="InterPro" id="IPR021354">
    <property type="entry name" value="DUF2975"/>
</dbReference>
<sequence length="161" mass="18002">MKRCSIVFLQVVVVLIGIGTLALMLWEPHIEGRNLHATLFEIYFKDPFLAYVYTASIPFFVVLYQIFKLLGYIRQNSVFSQNSVRALLTIKYCAIVLIAFILGAEAYFFIIQSGKGEDIAGGVAMGFIMIFISVIIATAASLFEKILQNAVDMKSENDLTI</sequence>
<proteinExistence type="predicted"/>
<comment type="caution">
    <text evidence="2">The sequence shown here is derived from an EMBL/GenBank/DDBJ whole genome shotgun (WGS) entry which is preliminary data.</text>
</comment>
<keyword evidence="1" id="KW-1133">Transmembrane helix</keyword>
<feature type="transmembrane region" description="Helical" evidence="1">
    <location>
        <begin position="88"/>
        <end position="110"/>
    </location>
</feature>
<feature type="transmembrane region" description="Helical" evidence="1">
    <location>
        <begin position="7"/>
        <end position="26"/>
    </location>
</feature>
<protein>
    <recommendedName>
        <fullName evidence="3">DUF2975 domain-containing protein</fullName>
    </recommendedName>
</protein>
<keyword evidence="1" id="KW-0812">Transmembrane</keyword>
<reference evidence="2" key="1">
    <citation type="submission" date="2019-03" db="EMBL/GenBank/DDBJ databases">
        <title>Single cell metagenomics reveals metabolic interactions within the superorganism composed of flagellate Streblomastix strix and complex community of Bacteroidetes bacteria on its surface.</title>
        <authorList>
            <person name="Treitli S.C."/>
            <person name="Kolisko M."/>
            <person name="Husnik F."/>
            <person name="Keeling P."/>
            <person name="Hampl V."/>
        </authorList>
    </citation>
    <scope>NUCLEOTIDE SEQUENCE</scope>
    <source>
        <strain evidence="2">STM</strain>
    </source>
</reference>
<name>A0A5J4QBK8_9ZZZZ</name>
<evidence type="ECO:0000256" key="1">
    <source>
        <dbReference type="SAM" id="Phobius"/>
    </source>
</evidence>
<evidence type="ECO:0008006" key="3">
    <source>
        <dbReference type="Google" id="ProtNLM"/>
    </source>
</evidence>
<dbReference type="AlphaFoldDB" id="A0A5J4QBK8"/>
<dbReference type="Pfam" id="PF11188">
    <property type="entry name" value="DUF2975"/>
    <property type="match status" value="1"/>
</dbReference>
<keyword evidence="1" id="KW-0472">Membrane</keyword>
<evidence type="ECO:0000313" key="2">
    <source>
        <dbReference type="EMBL" id="KAA6318892.1"/>
    </source>
</evidence>
<organism evidence="2">
    <name type="scientific">termite gut metagenome</name>
    <dbReference type="NCBI Taxonomy" id="433724"/>
    <lineage>
        <taxon>unclassified sequences</taxon>
        <taxon>metagenomes</taxon>
        <taxon>organismal metagenomes</taxon>
    </lineage>
</organism>
<feature type="transmembrane region" description="Helical" evidence="1">
    <location>
        <begin position="122"/>
        <end position="143"/>
    </location>
</feature>
<dbReference type="EMBL" id="SNRY01004052">
    <property type="protein sequence ID" value="KAA6318892.1"/>
    <property type="molecule type" value="Genomic_DNA"/>
</dbReference>
<accession>A0A5J4QBK8</accession>